<dbReference type="HOGENOM" id="CLU_023205_2_0_1"/>
<dbReference type="Pfam" id="PF00248">
    <property type="entry name" value="Aldo_ket_red"/>
    <property type="match status" value="1"/>
</dbReference>
<dbReference type="InterPro" id="IPR050523">
    <property type="entry name" value="AKR_Detox_Biosynth"/>
</dbReference>
<dbReference type="VEuPathDB" id="FungiDB:GGTG_04204"/>
<keyword evidence="3" id="KW-0560">Oxidoreductase</keyword>
<reference evidence="7" key="1">
    <citation type="submission" date="2010-07" db="EMBL/GenBank/DDBJ databases">
        <title>The genome sequence of Gaeumannomyces graminis var. tritici strain R3-111a-1.</title>
        <authorList>
            <consortium name="The Broad Institute Genome Sequencing Platform"/>
            <person name="Ma L.-J."/>
            <person name="Dead R."/>
            <person name="Young S."/>
            <person name="Zeng Q."/>
            <person name="Koehrsen M."/>
            <person name="Alvarado L."/>
            <person name="Berlin A."/>
            <person name="Chapman S.B."/>
            <person name="Chen Z."/>
            <person name="Freedman E."/>
            <person name="Gellesch M."/>
            <person name="Goldberg J."/>
            <person name="Griggs A."/>
            <person name="Gujja S."/>
            <person name="Heilman E.R."/>
            <person name="Heiman D."/>
            <person name="Hepburn T."/>
            <person name="Howarth C."/>
            <person name="Jen D."/>
            <person name="Larson L."/>
            <person name="Mehta T."/>
            <person name="Neiman D."/>
            <person name="Pearson M."/>
            <person name="Roberts A."/>
            <person name="Saif S."/>
            <person name="Shea T."/>
            <person name="Shenoy N."/>
            <person name="Sisk P."/>
            <person name="Stolte C."/>
            <person name="Sykes S."/>
            <person name="Walk T."/>
            <person name="White J."/>
            <person name="Yandava C."/>
            <person name="Haas B."/>
            <person name="Nusbaum C."/>
            <person name="Birren B."/>
        </authorList>
    </citation>
    <scope>NUCLEOTIDE SEQUENCE [LARGE SCALE GENOMIC DNA]</scope>
    <source>
        <strain evidence="7">R3-111a-1</strain>
    </source>
</reference>
<dbReference type="FunFam" id="3.20.20.100:FF:000004">
    <property type="entry name" value="Oxidoreductase, aldo/keto reductase"/>
    <property type="match status" value="1"/>
</dbReference>
<dbReference type="RefSeq" id="XP_009220260.1">
    <property type="nucleotide sequence ID" value="XM_009221996.1"/>
</dbReference>
<dbReference type="EnsemblFungi" id="EJT79115">
    <property type="protein sequence ID" value="EJT79115"/>
    <property type="gene ID" value="GGTG_04204"/>
</dbReference>
<dbReference type="GO" id="GO:0016491">
    <property type="term" value="F:oxidoreductase activity"/>
    <property type="evidence" value="ECO:0007669"/>
    <property type="project" value="UniProtKB-KW"/>
</dbReference>
<reference evidence="6" key="4">
    <citation type="journal article" date="2015" name="G3 (Bethesda)">
        <title>Genome sequences of three phytopathogenic species of the Magnaporthaceae family of fungi.</title>
        <authorList>
            <person name="Okagaki L.H."/>
            <person name="Nunes C.C."/>
            <person name="Sailsbery J."/>
            <person name="Clay B."/>
            <person name="Brown D."/>
            <person name="John T."/>
            <person name="Oh Y."/>
            <person name="Young N."/>
            <person name="Fitzgerald M."/>
            <person name="Haas B.J."/>
            <person name="Zeng Q."/>
            <person name="Young S."/>
            <person name="Adiconis X."/>
            <person name="Fan L."/>
            <person name="Levin J.Z."/>
            <person name="Mitchell T.K."/>
            <person name="Okubara P.A."/>
            <person name="Farman M.L."/>
            <person name="Kohn L.M."/>
            <person name="Birren B."/>
            <person name="Ma L.-J."/>
            <person name="Dean R.A."/>
        </authorList>
    </citation>
    <scope>NUCLEOTIDE SEQUENCE</scope>
    <source>
        <strain evidence="6">R3-111a-1</strain>
    </source>
</reference>
<dbReference type="GO" id="GO:0005829">
    <property type="term" value="C:cytosol"/>
    <property type="evidence" value="ECO:0007669"/>
    <property type="project" value="UniProtKB-ARBA"/>
</dbReference>
<reference evidence="6" key="5">
    <citation type="submission" date="2018-04" db="UniProtKB">
        <authorList>
            <consortium name="EnsemblFungi"/>
        </authorList>
    </citation>
    <scope>IDENTIFICATION</scope>
    <source>
        <strain evidence="6">R3-111a-1</strain>
    </source>
</reference>
<dbReference type="AlphaFoldDB" id="J3NSF2"/>
<dbReference type="OrthoDB" id="1720422at2759"/>
<dbReference type="Proteomes" id="UP000006039">
    <property type="component" value="Unassembled WGS sequence"/>
</dbReference>
<reference evidence="5" key="2">
    <citation type="submission" date="2010-07" db="EMBL/GenBank/DDBJ databases">
        <authorList>
            <consortium name="The Broad Institute Genome Sequencing Platform"/>
            <consortium name="Broad Institute Genome Sequencing Center for Infectious Disease"/>
            <person name="Ma L.-J."/>
            <person name="Dead R."/>
            <person name="Young S."/>
            <person name="Zeng Q."/>
            <person name="Koehrsen M."/>
            <person name="Alvarado L."/>
            <person name="Berlin A."/>
            <person name="Chapman S.B."/>
            <person name="Chen Z."/>
            <person name="Freedman E."/>
            <person name="Gellesch M."/>
            <person name="Goldberg J."/>
            <person name="Griggs A."/>
            <person name="Gujja S."/>
            <person name="Heilman E.R."/>
            <person name="Heiman D."/>
            <person name="Hepburn T."/>
            <person name="Howarth C."/>
            <person name="Jen D."/>
            <person name="Larson L."/>
            <person name="Mehta T."/>
            <person name="Neiman D."/>
            <person name="Pearson M."/>
            <person name="Roberts A."/>
            <person name="Saif S."/>
            <person name="Shea T."/>
            <person name="Shenoy N."/>
            <person name="Sisk P."/>
            <person name="Stolte C."/>
            <person name="Sykes S."/>
            <person name="Walk T."/>
            <person name="White J."/>
            <person name="Yandava C."/>
            <person name="Haas B."/>
            <person name="Nusbaum C."/>
            <person name="Birren B."/>
        </authorList>
    </citation>
    <scope>NUCLEOTIDE SEQUENCE</scope>
    <source>
        <strain evidence="5">R3-111a-1</strain>
    </source>
</reference>
<dbReference type="EMBL" id="GL385396">
    <property type="protein sequence ID" value="EJT79115.1"/>
    <property type="molecule type" value="Genomic_DNA"/>
</dbReference>
<evidence type="ECO:0000256" key="1">
    <source>
        <dbReference type="ARBA" id="ARBA00007905"/>
    </source>
</evidence>
<evidence type="ECO:0000256" key="3">
    <source>
        <dbReference type="ARBA" id="ARBA00023002"/>
    </source>
</evidence>
<feature type="domain" description="NADP-dependent oxidoreductase" evidence="4">
    <location>
        <begin position="26"/>
        <end position="346"/>
    </location>
</feature>
<dbReference type="GeneID" id="20344662"/>
<dbReference type="FunCoup" id="J3NSF2">
    <property type="interactions" value="129"/>
</dbReference>
<sequence length="355" mass="39733">MAPTTETKCQYRQLGRSGLRVSVPILGCLGFGDPGFLPWALPEDKALPLLKAAFDRGINTWDTANNYSNGMSEELVGKALKTYGIQRHRVVIMTKCFMHVDEERGGPVVRERLAAAEAALEYQNQAGLSRAAIFNQVDASLRRLDTSYIDLLQIHRYDPAVAPEETMRALEDLVRGGKVRYIGASSMWATQFARLQAVADKHGWTRFVSMQNFYNLLYREEEREMNRFCRETGVAIIPWSPLDGGRLARLPAATEAEDTARTKTNRASVSWGRPKGDNDDRILERVHEIAQRHGCSMAEVALAWLLNGRATSPIVGATKIKHVDEAILAVGIVLDETEEKYLQALYKPINVYGHM</sequence>
<gene>
    <name evidence="6" type="primary">20344662</name>
    <name evidence="5" type="ORF">GGTG_04204</name>
</gene>
<dbReference type="InterPro" id="IPR023210">
    <property type="entry name" value="NADP_OxRdtase_dom"/>
</dbReference>
<protein>
    <recommendedName>
        <fullName evidence="4">NADP-dependent oxidoreductase domain-containing protein</fullName>
    </recommendedName>
</protein>
<dbReference type="eggNOG" id="KOG1575">
    <property type="taxonomic scope" value="Eukaryota"/>
</dbReference>
<comment type="similarity">
    <text evidence="1">Belongs to the aldo/keto reductase family.</text>
</comment>
<evidence type="ECO:0000313" key="5">
    <source>
        <dbReference type="EMBL" id="EJT79115.1"/>
    </source>
</evidence>
<evidence type="ECO:0000256" key="2">
    <source>
        <dbReference type="ARBA" id="ARBA00022857"/>
    </source>
</evidence>
<keyword evidence="2" id="KW-0521">NADP</keyword>
<dbReference type="InterPro" id="IPR036812">
    <property type="entry name" value="NAD(P)_OxRdtase_dom_sf"/>
</dbReference>
<name>J3NSF2_GAET3</name>
<evidence type="ECO:0000313" key="6">
    <source>
        <dbReference type="EnsemblFungi" id="EJT79115"/>
    </source>
</evidence>
<dbReference type="STRING" id="644352.J3NSF2"/>
<accession>J3NSF2</accession>
<evidence type="ECO:0000313" key="7">
    <source>
        <dbReference type="Proteomes" id="UP000006039"/>
    </source>
</evidence>
<proteinExistence type="inferred from homology"/>
<dbReference type="Gene3D" id="3.20.20.100">
    <property type="entry name" value="NADP-dependent oxidoreductase domain"/>
    <property type="match status" value="1"/>
</dbReference>
<reference evidence="5" key="3">
    <citation type="submission" date="2010-09" db="EMBL/GenBank/DDBJ databases">
        <title>Annotation of Gaeumannomyces graminis var. tritici R3-111a-1.</title>
        <authorList>
            <consortium name="The Broad Institute Genome Sequencing Platform"/>
            <person name="Ma L.-J."/>
            <person name="Dead R."/>
            <person name="Young S.K."/>
            <person name="Zeng Q."/>
            <person name="Gargeya S."/>
            <person name="Fitzgerald M."/>
            <person name="Haas B."/>
            <person name="Abouelleil A."/>
            <person name="Alvarado L."/>
            <person name="Arachchi H.M."/>
            <person name="Berlin A."/>
            <person name="Brown A."/>
            <person name="Chapman S.B."/>
            <person name="Chen Z."/>
            <person name="Dunbar C."/>
            <person name="Freedman E."/>
            <person name="Gearin G."/>
            <person name="Gellesch M."/>
            <person name="Goldberg J."/>
            <person name="Griggs A."/>
            <person name="Gujja S."/>
            <person name="Heiman D."/>
            <person name="Howarth C."/>
            <person name="Larson L."/>
            <person name="Lui A."/>
            <person name="MacDonald P.J.P."/>
            <person name="Mehta T."/>
            <person name="Montmayeur A."/>
            <person name="Murphy C."/>
            <person name="Neiman D."/>
            <person name="Pearson M."/>
            <person name="Priest M."/>
            <person name="Roberts A."/>
            <person name="Saif S."/>
            <person name="Shea T."/>
            <person name="Shenoy N."/>
            <person name="Sisk P."/>
            <person name="Stolte C."/>
            <person name="Sykes S."/>
            <person name="Yandava C."/>
            <person name="Wortman J."/>
            <person name="Nusbaum C."/>
            <person name="Birren B."/>
        </authorList>
    </citation>
    <scope>NUCLEOTIDE SEQUENCE</scope>
    <source>
        <strain evidence="5">R3-111a-1</strain>
    </source>
</reference>
<keyword evidence="7" id="KW-1185">Reference proteome</keyword>
<organism evidence="5">
    <name type="scientific">Gaeumannomyces tritici (strain R3-111a-1)</name>
    <name type="common">Wheat and barley take-all root rot fungus</name>
    <name type="synonym">Gaeumannomyces graminis var. tritici</name>
    <dbReference type="NCBI Taxonomy" id="644352"/>
    <lineage>
        <taxon>Eukaryota</taxon>
        <taxon>Fungi</taxon>
        <taxon>Dikarya</taxon>
        <taxon>Ascomycota</taxon>
        <taxon>Pezizomycotina</taxon>
        <taxon>Sordariomycetes</taxon>
        <taxon>Sordariomycetidae</taxon>
        <taxon>Magnaporthales</taxon>
        <taxon>Magnaporthaceae</taxon>
        <taxon>Gaeumannomyces</taxon>
    </lineage>
</organism>
<dbReference type="PANTHER" id="PTHR43364:SF9">
    <property type="entry name" value="OXIDOREDUCTASE"/>
    <property type="match status" value="1"/>
</dbReference>
<evidence type="ECO:0000259" key="4">
    <source>
        <dbReference type="Pfam" id="PF00248"/>
    </source>
</evidence>
<dbReference type="PANTHER" id="PTHR43364">
    <property type="entry name" value="NADH-SPECIFIC METHYLGLYOXAL REDUCTASE-RELATED"/>
    <property type="match status" value="1"/>
</dbReference>
<dbReference type="CDD" id="cd19079">
    <property type="entry name" value="AKR_EcYajO-like"/>
    <property type="match status" value="1"/>
</dbReference>
<dbReference type="SUPFAM" id="SSF51430">
    <property type="entry name" value="NAD(P)-linked oxidoreductase"/>
    <property type="match status" value="1"/>
</dbReference>